<evidence type="ECO:0000313" key="2">
    <source>
        <dbReference type="Proteomes" id="UP000032180"/>
    </source>
</evidence>
<dbReference type="STRING" id="77586.A0A0D9VUC6"/>
<accession>A0A0D9VUC6</accession>
<reference evidence="1 2" key="1">
    <citation type="submission" date="2012-08" db="EMBL/GenBank/DDBJ databases">
        <title>Oryza genome evolution.</title>
        <authorList>
            <person name="Wing R.A."/>
        </authorList>
    </citation>
    <scope>NUCLEOTIDE SEQUENCE</scope>
</reference>
<sequence length="173" mass="19733">MAREEFRLMEAPKKWACRTVYMTQRCGKLCAAADETDALEIWVLEDYPNPRSWRLQWRINYPAGVVGGLIDARGFRVRFFAGTTVEVLPDGVNDGDDVGGEEILFMFGLFGGEEFVYNVRSAAWRRRRRILPSTGCRVMMHRQCILPHEVSFGDALLVPGARGIDGQYCYPIY</sequence>
<reference evidence="2" key="2">
    <citation type="submission" date="2013-12" db="EMBL/GenBank/DDBJ databases">
        <authorList>
            <person name="Yu Y."/>
            <person name="Lee S."/>
            <person name="de Baynast K."/>
            <person name="Wissotski M."/>
            <person name="Liu L."/>
            <person name="Talag J."/>
            <person name="Goicoechea J."/>
            <person name="Angelova A."/>
            <person name="Jetty R."/>
            <person name="Kudrna D."/>
            <person name="Golser W."/>
            <person name="Rivera L."/>
            <person name="Zhang J."/>
            <person name="Wing R."/>
        </authorList>
    </citation>
    <scope>NUCLEOTIDE SEQUENCE</scope>
</reference>
<organism evidence="1 2">
    <name type="scientific">Leersia perrieri</name>
    <dbReference type="NCBI Taxonomy" id="77586"/>
    <lineage>
        <taxon>Eukaryota</taxon>
        <taxon>Viridiplantae</taxon>
        <taxon>Streptophyta</taxon>
        <taxon>Embryophyta</taxon>
        <taxon>Tracheophyta</taxon>
        <taxon>Spermatophyta</taxon>
        <taxon>Magnoliopsida</taxon>
        <taxon>Liliopsida</taxon>
        <taxon>Poales</taxon>
        <taxon>Poaceae</taxon>
        <taxon>BOP clade</taxon>
        <taxon>Oryzoideae</taxon>
        <taxon>Oryzeae</taxon>
        <taxon>Oryzinae</taxon>
        <taxon>Leersia</taxon>
    </lineage>
</organism>
<keyword evidence="2" id="KW-1185">Reference proteome</keyword>
<dbReference type="Gramene" id="LPERR03G16050.1">
    <property type="protein sequence ID" value="LPERR03G16050.1"/>
    <property type="gene ID" value="LPERR03G16050"/>
</dbReference>
<dbReference type="EnsemblPlants" id="LPERR03G16050.1">
    <property type="protein sequence ID" value="LPERR03G16050.1"/>
    <property type="gene ID" value="LPERR03G16050"/>
</dbReference>
<dbReference type="AlphaFoldDB" id="A0A0D9VUC6"/>
<reference evidence="1" key="3">
    <citation type="submission" date="2015-04" db="UniProtKB">
        <authorList>
            <consortium name="EnsemblPlants"/>
        </authorList>
    </citation>
    <scope>IDENTIFICATION</scope>
</reference>
<dbReference type="HOGENOM" id="CLU_038874_1_0_1"/>
<dbReference type="Proteomes" id="UP000032180">
    <property type="component" value="Chromosome 3"/>
</dbReference>
<name>A0A0D9VUC6_9ORYZ</name>
<evidence type="ECO:0008006" key="3">
    <source>
        <dbReference type="Google" id="ProtNLM"/>
    </source>
</evidence>
<protein>
    <recommendedName>
        <fullName evidence="3">F-box associated domain-containing protein</fullName>
    </recommendedName>
</protein>
<proteinExistence type="predicted"/>
<evidence type="ECO:0000313" key="1">
    <source>
        <dbReference type="EnsemblPlants" id="LPERR03G16050.1"/>
    </source>
</evidence>